<sequence>MISAMPAHGNGSVPPRRAADDPPHGGHREHHERVEREPPGEGLAVELRQPARQGADEQLDEGQPEDGPGGEEAP</sequence>
<organism evidence="2 3">
    <name type="scientific">Svornostia abyssi</name>
    <dbReference type="NCBI Taxonomy" id="2898438"/>
    <lineage>
        <taxon>Bacteria</taxon>
        <taxon>Bacillati</taxon>
        <taxon>Actinomycetota</taxon>
        <taxon>Thermoleophilia</taxon>
        <taxon>Solirubrobacterales</taxon>
        <taxon>Baekduiaceae</taxon>
        <taxon>Svornostia</taxon>
    </lineage>
</organism>
<dbReference type="Proteomes" id="UP001058860">
    <property type="component" value="Chromosome"/>
</dbReference>
<protein>
    <submittedName>
        <fullName evidence="2">Uncharacterized protein</fullName>
    </submittedName>
</protein>
<proteinExistence type="predicted"/>
<evidence type="ECO:0000313" key="2">
    <source>
        <dbReference type="EMBL" id="UUY05755.1"/>
    </source>
</evidence>
<reference evidence="3" key="1">
    <citation type="submission" date="2021-11" db="EMBL/GenBank/DDBJ databases">
        <title>Cultivation dependent microbiological survey of springs from the worlds oldest radium mine currently devoted to the extraction of radon-saturated water.</title>
        <authorList>
            <person name="Kapinusova G."/>
            <person name="Smrhova T."/>
            <person name="Strejcek M."/>
            <person name="Suman J."/>
            <person name="Jani K."/>
            <person name="Pajer P."/>
            <person name="Uhlik O."/>
        </authorList>
    </citation>
    <scope>NUCLEOTIDE SEQUENCE [LARGE SCALE GENOMIC DNA]</scope>
    <source>
        <strain evidence="3">J379</strain>
    </source>
</reference>
<dbReference type="EMBL" id="CP088295">
    <property type="protein sequence ID" value="UUY05755.1"/>
    <property type="molecule type" value="Genomic_DNA"/>
</dbReference>
<feature type="region of interest" description="Disordered" evidence="1">
    <location>
        <begin position="1"/>
        <end position="74"/>
    </location>
</feature>
<keyword evidence="3" id="KW-1185">Reference proteome</keyword>
<dbReference type="RefSeq" id="WP_353866197.1">
    <property type="nucleotide sequence ID" value="NZ_CP088295.1"/>
</dbReference>
<evidence type="ECO:0000256" key="1">
    <source>
        <dbReference type="SAM" id="MobiDB-lite"/>
    </source>
</evidence>
<feature type="compositionally biased region" description="Basic and acidic residues" evidence="1">
    <location>
        <begin position="17"/>
        <end position="39"/>
    </location>
</feature>
<accession>A0ABY5PMJ7</accession>
<gene>
    <name evidence="2" type="ORF">LRS13_09610</name>
</gene>
<name>A0ABY5PMJ7_9ACTN</name>
<evidence type="ECO:0000313" key="3">
    <source>
        <dbReference type="Proteomes" id="UP001058860"/>
    </source>
</evidence>